<dbReference type="PANTHER" id="PTHR36152:SF1">
    <property type="entry name" value="UBIQUITIN-LIKE DOMAIN-CONTAINING PROTEIN"/>
    <property type="match status" value="1"/>
</dbReference>
<accession>A0A517ZFL0</accession>
<dbReference type="SUPFAM" id="SSF141452">
    <property type="entry name" value="Hcp1-like"/>
    <property type="match status" value="1"/>
</dbReference>
<dbReference type="InterPro" id="IPR053165">
    <property type="entry name" value="HSI-I_assembly_Hcp1"/>
</dbReference>
<protein>
    <submittedName>
        <fullName evidence="1">Uncharacterized protein</fullName>
    </submittedName>
</protein>
<dbReference type="KEGG" id="mri:Mal4_56090"/>
<dbReference type="InterPro" id="IPR036624">
    <property type="entry name" value="Hcp1-lik_sf"/>
</dbReference>
<dbReference type="RefSeq" id="WP_145372452.1">
    <property type="nucleotide sequence ID" value="NZ_CP036275.1"/>
</dbReference>
<evidence type="ECO:0000313" key="1">
    <source>
        <dbReference type="EMBL" id="QDU41244.1"/>
    </source>
</evidence>
<dbReference type="PANTHER" id="PTHR36152">
    <property type="entry name" value="CYTOPLASMIC PROTEIN-RELATED"/>
    <property type="match status" value="1"/>
</dbReference>
<dbReference type="Gene3D" id="2.30.110.20">
    <property type="entry name" value="Hcp1-like"/>
    <property type="match status" value="1"/>
</dbReference>
<dbReference type="InterPro" id="IPR008514">
    <property type="entry name" value="T6SS_Hcp"/>
</dbReference>
<evidence type="ECO:0000313" key="2">
    <source>
        <dbReference type="Proteomes" id="UP000320496"/>
    </source>
</evidence>
<organism evidence="1 2">
    <name type="scientific">Maioricimonas rarisocia</name>
    <dbReference type="NCBI Taxonomy" id="2528026"/>
    <lineage>
        <taxon>Bacteria</taxon>
        <taxon>Pseudomonadati</taxon>
        <taxon>Planctomycetota</taxon>
        <taxon>Planctomycetia</taxon>
        <taxon>Planctomycetales</taxon>
        <taxon>Planctomycetaceae</taxon>
        <taxon>Maioricimonas</taxon>
    </lineage>
</organism>
<gene>
    <name evidence="1" type="ORF">Mal4_56090</name>
</gene>
<keyword evidence="2" id="KW-1185">Reference proteome</keyword>
<sequence length="187" mass="20386">MAGFIWFKDSPIVGEATQGSMKDGPEYYHGWIELNSVSETVTRAIETGRSGTARARAGTVLEEIEIEKEMDRTTVPLIQACSGGTAFPEVWIHLVTSIAEEVGAGEALHPYLEVRMFAVKVTSYSMNGSGLDDGSIPTETISLNFDKIVWKYWPIGPVPEDLGVPANKVWPAVEAGWDILRQAPFAG</sequence>
<dbReference type="Pfam" id="PF05638">
    <property type="entry name" value="T6SS_HCP"/>
    <property type="match status" value="1"/>
</dbReference>
<dbReference type="Proteomes" id="UP000320496">
    <property type="component" value="Chromosome"/>
</dbReference>
<proteinExistence type="predicted"/>
<dbReference type="AlphaFoldDB" id="A0A517ZFL0"/>
<name>A0A517ZFL0_9PLAN</name>
<dbReference type="EMBL" id="CP036275">
    <property type="protein sequence ID" value="QDU41244.1"/>
    <property type="molecule type" value="Genomic_DNA"/>
</dbReference>
<dbReference type="OrthoDB" id="4865570at2"/>
<reference evidence="1 2" key="1">
    <citation type="submission" date="2019-02" db="EMBL/GenBank/DDBJ databases">
        <title>Deep-cultivation of Planctomycetes and their phenomic and genomic characterization uncovers novel biology.</title>
        <authorList>
            <person name="Wiegand S."/>
            <person name="Jogler M."/>
            <person name="Boedeker C."/>
            <person name="Pinto D."/>
            <person name="Vollmers J."/>
            <person name="Rivas-Marin E."/>
            <person name="Kohn T."/>
            <person name="Peeters S.H."/>
            <person name="Heuer A."/>
            <person name="Rast P."/>
            <person name="Oberbeckmann S."/>
            <person name="Bunk B."/>
            <person name="Jeske O."/>
            <person name="Meyerdierks A."/>
            <person name="Storesund J.E."/>
            <person name="Kallscheuer N."/>
            <person name="Luecker S."/>
            <person name="Lage O.M."/>
            <person name="Pohl T."/>
            <person name="Merkel B.J."/>
            <person name="Hornburger P."/>
            <person name="Mueller R.-W."/>
            <person name="Bruemmer F."/>
            <person name="Labrenz M."/>
            <person name="Spormann A.M."/>
            <person name="Op den Camp H."/>
            <person name="Overmann J."/>
            <person name="Amann R."/>
            <person name="Jetten M.S.M."/>
            <person name="Mascher T."/>
            <person name="Medema M.H."/>
            <person name="Devos D.P."/>
            <person name="Kaster A.-K."/>
            <person name="Ovreas L."/>
            <person name="Rohde M."/>
            <person name="Galperin M.Y."/>
            <person name="Jogler C."/>
        </authorList>
    </citation>
    <scope>NUCLEOTIDE SEQUENCE [LARGE SCALE GENOMIC DNA]</scope>
    <source>
        <strain evidence="1 2">Mal4</strain>
    </source>
</reference>